<name>A0AAV5RJH2_STABA</name>
<dbReference type="FunFam" id="3.30.70.330:FF:000183">
    <property type="entry name" value="R3H domain containing protein"/>
    <property type="match status" value="1"/>
</dbReference>
<sequence length="680" mass="72190">MSTAKLAFMTSNNKKNASPSPSVNKIWSPAQPATPQPSLNSVWSSPNLTSMTTAAKITSTGSKYSNKHSLSSISLHDNSPSAFPRPTDTPHSLAELAADSEPIIPMHPTHGALFGSATSPLSAASSRLGSREGSTADVSSVHLPRSEANSVCGSPEPHISSLMKMHSSVRSHSHSRNNSGSFPGSLLPSNNAGLGLGNSTNMDKLEGSNTVPTSPVSAQEPHGQVSNASNNNQSNQGSQSTQSAQSNSSNPDEIINTAIVVKNIPFAIKKEQLIDFMTQQGLPLPYAFNYHFDNGVFRGLAFANFANADETAMVISVLNGCDLMGRKLRVEYKKMLPFQERERIEREKRERRGQLEEQHKQTPKRSTSVPPSHVASPSPSNSQISSGTPHSASAAGSSSANNSGNSNAASNGIVPTSNLANHVGHNPHAYLPASSLVQNSASLLTSSSGSTLTSVGSQTAPPSRAASPKLSNRILVDMNDRNNLDTYTSLVVFKHDKTKSELVFSPEVVAGFQPQQVNVLSSLCKQLNLVLSMDHGIIISKNRPHNLSLNLGIMSEDHEDKERMLGLCQYASLVVTTPPINNLSLTNPVMNPLSRWNSSTNLHSMSSSSLNSSFFPSQHAGAAPNSANPMSPMNPGNSVNTGGFGHSGKPMVPHPASQWSVKGQSSSLNGDRGSIYDTRF</sequence>
<dbReference type="GO" id="GO:0003729">
    <property type="term" value="F:mRNA binding"/>
    <property type="evidence" value="ECO:0007669"/>
    <property type="project" value="TreeGrafter"/>
</dbReference>
<accession>A0AAV5RJH2</accession>
<dbReference type="GO" id="GO:0071014">
    <property type="term" value="C:post-mRNA release spliceosomal complex"/>
    <property type="evidence" value="ECO:0007669"/>
    <property type="project" value="UniProtKB-ARBA"/>
</dbReference>
<feature type="region of interest" description="Disordered" evidence="8">
    <location>
        <begin position="1"/>
        <end position="45"/>
    </location>
</feature>
<evidence type="ECO:0000256" key="8">
    <source>
        <dbReference type="SAM" id="MobiDB-lite"/>
    </source>
</evidence>
<feature type="region of interest" description="Disordered" evidence="8">
    <location>
        <begin position="344"/>
        <end position="413"/>
    </location>
</feature>
<comment type="caution">
    <text evidence="10">The sequence shown here is derived from an EMBL/GenBank/DDBJ whole genome shotgun (WGS) entry which is preliminary data.</text>
</comment>
<comment type="function">
    <text evidence="5">Regulates global gene expression after oxidative stress. Interacts and stabilizes mRNAs and may regulate their transition between different cytoplasmic components after oxidative stress.</text>
</comment>
<dbReference type="EMBL" id="BTGC01000008">
    <property type="protein sequence ID" value="GMM51685.1"/>
    <property type="molecule type" value="Genomic_DNA"/>
</dbReference>
<feature type="compositionally biased region" description="Low complexity" evidence="8">
    <location>
        <begin position="447"/>
        <end position="457"/>
    </location>
</feature>
<feature type="compositionally biased region" description="Low complexity" evidence="8">
    <location>
        <begin position="616"/>
        <end position="638"/>
    </location>
</feature>
<dbReference type="Proteomes" id="UP001362899">
    <property type="component" value="Unassembled WGS sequence"/>
</dbReference>
<evidence type="ECO:0000256" key="1">
    <source>
        <dbReference type="ARBA" id="ARBA00004496"/>
    </source>
</evidence>
<feature type="compositionally biased region" description="Low complexity" evidence="8">
    <location>
        <begin position="11"/>
        <end position="25"/>
    </location>
</feature>
<reference evidence="10 11" key="1">
    <citation type="journal article" date="2023" name="Elife">
        <title>Identification of key yeast species and microbe-microbe interactions impacting larval growth of Drosophila in the wild.</title>
        <authorList>
            <person name="Mure A."/>
            <person name="Sugiura Y."/>
            <person name="Maeda R."/>
            <person name="Honda K."/>
            <person name="Sakurai N."/>
            <person name="Takahashi Y."/>
            <person name="Watada M."/>
            <person name="Katoh T."/>
            <person name="Gotoh A."/>
            <person name="Gotoh Y."/>
            <person name="Taniguchi I."/>
            <person name="Nakamura K."/>
            <person name="Hayashi T."/>
            <person name="Katayama T."/>
            <person name="Uemura T."/>
            <person name="Hattori Y."/>
        </authorList>
    </citation>
    <scope>NUCLEOTIDE SEQUENCE [LARGE SCALE GENOMIC DNA]</scope>
    <source>
        <strain evidence="10 11">SB-73</strain>
    </source>
</reference>
<dbReference type="PROSITE" id="PS50102">
    <property type="entry name" value="RRM"/>
    <property type="match status" value="1"/>
</dbReference>
<feature type="compositionally biased region" description="Polar residues" evidence="8">
    <location>
        <begin position="31"/>
        <end position="45"/>
    </location>
</feature>
<evidence type="ECO:0000256" key="7">
    <source>
        <dbReference type="PROSITE-ProRule" id="PRU00176"/>
    </source>
</evidence>
<dbReference type="Gene3D" id="3.30.70.330">
    <property type="match status" value="1"/>
</dbReference>
<protein>
    <submittedName>
        <fullName evidence="10">Pin4 protein</fullName>
    </submittedName>
</protein>
<feature type="compositionally biased region" description="Polar residues" evidence="8">
    <location>
        <begin position="116"/>
        <end position="138"/>
    </location>
</feature>
<dbReference type="Pfam" id="PF00076">
    <property type="entry name" value="RRM_1"/>
    <property type="match status" value="1"/>
</dbReference>
<keyword evidence="4 7" id="KW-0694">RNA-binding</keyword>
<comment type="subunit">
    <text evidence="6">Interacts with csx1.</text>
</comment>
<evidence type="ECO:0000256" key="5">
    <source>
        <dbReference type="ARBA" id="ARBA00055199"/>
    </source>
</evidence>
<evidence type="ECO:0000256" key="2">
    <source>
        <dbReference type="ARBA" id="ARBA00022490"/>
    </source>
</evidence>
<dbReference type="SUPFAM" id="SSF54928">
    <property type="entry name" value="RNA-binding domain, RBD"/>
    <property type="match status" value="1"/>
</dbReference>
<feature type="compositionally biased region" description="Basic and acidic residues" evidence="8">
    <location>
        <begin position="344"/>
        <end position="360"/>
    </location>
</feature>
<feature type="compositionally biased region" description="Low complexity" evidence="8">
    <location>
        <begin position="366"/>
        <end position="412"/>
    </location>
</feature>
<evidence type="ECO:0000313" key="10">
    <source>
        <dbReference type="EMBL" id="GMM51685.1"/>
    </source>
</evidence>
<dbReference type="GO" id="GO:0005737">
    <property type="term" value="C:cytoplasm"/>
    <property type="evidence" value="ECO:0007669"/>
    <property type="project" value="UniProtKB-SubCell"/>
</dbReference>
<feature type="compositionally biased region" description="Polar residues" evidence="8">
    <location>
        <begin position="61"/>
        <end position="81"/>
    </location>
</feature>
<keyword evidence="11" id="KW-1185">Reference proteome</keyword>
<feature type="compositionally biased region" description="Polar residues" evidence="8">
    <location>
        <begin position="657"/>
        <end position="669"/>
    </location>
</feature>
<evidence type="ECO:0000259" key="9">
    <source>
        <dbReference type="PROSITE" id="PS50102"/>
    </source>
</evidence>
<dbReference type="InterPro" id="IPR000504">
    <property type="entry name" value="RRM_dom"/>
</dbReference>
<dbReference type="PANTHER" id="PTHR23003">
    <property type="entry name" value="RNA RECOGNITION MOTIF RRM DOMAIN CONTAINING PROTEIN"/>
    <property type="match status" value="1"/>
</dbReference>
<feature type="region of interest" description="Disordered" evidence="8">
    <location>
        <begin position="616"/>
        <end position="680"/>
    </location>
</feature>
<feature type="region of interest" description="Disordered" evidence="8">
    <location>
        <begin position="447"/>
        <end position="471"/>
    </location>
</feature>
<dbReference type="PANTHER" id="PTHR23003:SF17">
    <property type="entry name" value="RNA-BINDING PROTEIN PIN4"/>
    <property type="match status" value="1"/>
</dbReference>
<keyword evidence="3" id="KW-0597">Phosphoprotein</keyword>
<feature type="domain" description="RRM" evidence="9">
    <location>
        <begin position="257"/>
        <end position="335"/>
    </location>
</feature>
<evidence type="ECO:0000256" key="3">
    <source>
        <dbReference type="ARBA" id="ARBA00022553"/>
    </source>
</evidence>
<dbReference type="SMART" id="SM00360">
    <property type="entry name" value="RRM"/>
    <property type="match status" value="1"/>
</dbReference>
<keyword evidence="2" id="KW-0963">Cytoplasm</keyword>
<gene>
    <name evidence="10" type="ORF">DASB73_026480</name>
</gene>
<dbReference type="InterPro" id="IPR050374">
    <property type="entry name" value="RRT5_SRSF_SR"/>
</dbReference>
<organism evidence="10 11">
    <name type="scientific">Starmerella bacillaris</name>
    <name type="common">Yeast</name>
    <name type="synonym">Candida zemplinina</name>
    <dbReference type="NCBI Taxonomy" id="1247836"/>
    <lineage>
        <taxon>Eukaryota</taxon>
        <taxon>Fungi</taxon>
        <taxon>Dikarya</taxon>
        <taxon>Ascomycota</taxon>
        <taxon>Saccharomycotina</taxon>
        <taxon>Dipodascomycetes</taxon>
        <taxon>Dipodascales</taxon>
        <taxon>Trichomonascaceae</taxon>
        <taxon>Starmerella</taxon>
    </lineage>
</organism>
<dbReference type="InterPro" id="IPR035979">
    <property type="entry name" value="RBD_domain_sf"/>
</dbReference>
<evidence type="ECO:0000256" key="4">
    <source>
        <dbReference type="ARBA" id="ARBA00022884"/>
    </source>
</evidence>
<evidence type="ECO:0000256" key="6">
    <source>
        <dbReference type="ARBA" id="ARBA00062407"/>
    </source>
</evidence>
<evidence type="ECO:0000313" key="11">
    <source>
        <dbReference type="Proteomes" id="UP001362899"/>
    </source>
</evidence>
<dbReference type="AlphaFoldDB" id="A0AAV5RJH2"/>
<proteinExistence type="predicted"/>
<feature type="compositionally biased region" description="Low complexity" evidence="8">
    <location>
        <begin position="226"/>
        <end position="250"/>
    </location>
</feature>
<feature type="region of interest" description="Disordered" evidence="8">
    <location>
        <begin position="61"/>
        <end position="250"/>
    </location>
</feature>
<feature type="compositionally biased region" description="Polar residues" evidence="8">
    <location>
        <begin position="187"/>
        <end position="217"/>
    </location>
</feature>
<comment type="subcellular location">
    <subcellularLocation>
        <location evidence="1">Cytoplasm</location>
    </subcellularLocation>
</comment>
<dbReference type="InterPro" id="IPR012677">
    <property type="entry name" value="Nucleotide-bd_a/b_plait_sf"/>
</dbReference>